<feature type="region of interest" description="Disordered" evidence="3">
    <location>
        <begin position="325"/>
        <end position="352"/>
    </location>
</feature>
<feature type="domain" description="tRNA/rRNA methyltransferase SpoU type" evidence="4">
    <location>
        <begin position="229"/>
        <end position="319"/>
    </location>
</feature>
<protein>
    <recommendedName>
        <fullName evidence="4">tRNA/rRNA methyltransferase SpoU type domain-containing protein</fullName>
    </recommendedName>
</protein>
<organism evidence="5">
    <name type="scientific">Arion vulgaris</name>
    <dbReference type="NCBI Taxonomy" id="1028688"/>
    <lineage>
        <taxon>Eukaryota</taxon>
        <taxon>Metazoa</taxon>
        <taxon>Spiralia</taxon>
        <taxon>Lophotrochozoa</taxon>
        <taxon>Mollusca</taxon>
        <taxon>Gastropoda</taxon>
        <taxon>Heterobranchia</taxon>
        <taxon>Euthyneura</taxon>
        <taxon>Panpulmonata</taxon>
        <taxon>Eupulmonata</taxon>
        <taxon>Stylommatophora</taxon>
        <taxon>Helicina</taxon>
        <taxon>Arionoidea</taxon>
        <taxon>Arionidae</taxon>
        <taxon>Arion</taxon>
    </lineage>
</organism>
<name>A0A0B6Z4J1_9EUPU</name>
<reference evidence="5" key="1">
    <citation type="submission" date="2014-12" db="EMBL/GenBank/DDBJ databases">
        <title>Insight into the proteome of Arion vulgaris.</title>
        <authorList>
            <person name="Aradska J."/>
            <person name="Bulat T."/>
            <person name="Smidak R."/>
            <person name="Sarate P."/>
            <person name="Gangsoo J."/>
            <person name="Sialana F."/>
            <person name="Bilban M."/>
            <person name="Lubec G."/>
        </authorList>
    </citation>
    <scope>NUCLEOTIDE SEQUENCE</scope>
    <source>
        <tissue evidence="5">Skin</tissue>
    </source>
</reference>
<dbReference type="PANTHER" id="PTHR43191">
    <property type="entry name" value="RRNA METHYLTRANSFERASE 3"/>
    <property type="match status" value="1"/>
</dbReference>
<accession>A0A0B6Z4J1</accession>
<evidence type="ECO:0000259" key="4">
    <source>
        <dbReference type="Pfam" id="PF00588"/>
    </source>
</evidence>
<dbReference type="PANTHER" id="PTHR43191:SF2">
    <property type="entry name" value="RRNA METHYLTRANSFERASE 3, MITOCHONDRIAL"/>
    <property type="match status" value="1"/>
</dbReference>
<dbReference type="SUPFAM" id="SSF55315">
    <property type="entry name" value="L30e-like"/>
    <property type="match status" value="1"/>
</dbReference>
<dbReference type="SUPFAM" id="SSF75217">
    <property type="entry name" value="alpha/beta knot"/>
    <property type="match status" value="1"/>
</dbReference>
<dbReference type="AlphaFoldDB" id="A0A0B6Z4J1"/>
<sequence length="467" mass="52064">MSHIIARLHSQSYLCLSMSIQKSSCSYFTFNITSRSYSRQRTSRQTLPADPRTNVRYPYVKGDPIHEDAIRDRKNNNSLSKLKDKDKETDYRKKESMKEHSDVMRTDSHFDSGLKYEKIMDGDIRLGRTILAAKSSQSKSTSDTILLEGQRLIKDALLLGAQAKSIYFCDPTILNDLPHHLLKDVGLYKILYRDMKIWSDATTPAGILGVFQKPKQGEAICSAETTLPITVIFDSLRDPGNAGTLIRTAAAVGCERIIATKGTVNLWDCKVLRSAMGGHFSVPIYTGLSWADIPNYLQVNTQVFLANTWQSSTLTSSFDKKLRSEDLDEELNKGESPDTESGSESDSELEEHVTTKDIIADKNATAFQKVPFSVCEYSDIFISSNTDKASSSKRHGTTSIVLVLGGETEGISKLAKKFAYNYYGQYVSVPMNISVNSLNTSIAGSIILYELRKKLLALESAKQIHRN</sequence>
<keyword evidence="1" id="KW-0489">Methyltransferase</keyword>
<dbReference type="InterPro" id="IPR029028">
    <property type="entry name" value="Alpha/beta_knot_MTases"/>
</dbReference>
<feature type="region of interest" description="Disordered" evidence="3">
    <location>
        <begin position="73"/>
        <end position="104"/>
    </location>
</feature>
<keyword evidence="2" id="KW-0808">Transferase</keyword>
<dbReference type="GO" id="GO:0008173">
    <property type="term" value="F:RNA methyltransferase activity"/>
    <property type="evidence" value="ECO:0007669"/>
    <property type="project" value="InterPro"/>
</dbReference>
<dbReference type="InterPro" id="IPR001537">
    <property type="entry name" value="SpoU_MeTrfase"/>
</dbReference>
<dbReference type="InterPro" id="IPR051259">
    <property type="entry name" value="rRNA_Methyltransferase"/>
</dbReference>
<dbReference type="GO" id="GO:0006396">
    <property type="term" value="P:RNA processing"/>
    <property type="evidence" value="ECO:0007669"/>
    <property type="project" value="InterPro"/>
</dbReference>
<feature type="compositionally biased region" description="Basic and acidic residues" evidence="3">
    <location>
        <begin position="325"/>
        <end position="336"/>
    </location>
</feature>
<dbReference type="GO" id="GO:0032259">
    <property type="term" value="P:methylation"/>
    <property type="evidence" value="ECO:0007669"/>
    <property type="project" value="UniProtKB-KW"/>
</dbReference>
<proteinExistence type="predicted"/>
<dbReference type="Gene3D" id="3.40.1280.10">
    <property type="match status" value="1"/>
</dbReference>
<dbReference type="Gene3D" id="3.30.1330.30">
    <property type="match status" value="1"/>
</dbReference>
<dbReference type="GO" id="GO:0003723">
    <property type="term" value="F:RNA binding"/>
    <property type="evidence" value="ECO:0007669"/>
    <property type="project" value="InterPro"/>
</dbReference>
<evidence type="ECO:0000256" key="1">
    <source>
        <dbReference type="ARBA" id="ARBA00022603"/>
    </source>
</evidence>
<evidence type="ECO:0000313" key="5">
    <source>
        <dbReference type="EMBL" id="CEK63539.1"/>
    </source>
</evidence>
<dbReference type="InterPro" id="IPR029064">
    <property type="entry name" value="Ribosomal_eL30-like_sf"/>
</dbReference>
<feature type="domain" description="tRNA/rRNA methyltransferase SpoU type" evidence="4">
    <location>
        <begin position="339"/>
        <end position="449"/>
    </location>
</feature>
<gene>
    <name evidence="5" type="primary">ORF48640</name>
</gene>
<dbReference type="Pfam" id="PF00588">
    <property type="entry name" value="SpoU_methylase"/>
    <property type="match status" value="2"/>
</dbReference>
<dbReference type="EMBL" id="HACG01016674">
    <property type="protein sequence ID" value="CEK63539.1"/>
    <property type="molecule type" value="Transcribed_RNA"/>
</dbReference>
<dbReference type="InterPro" id="IPR029026">
    <property type="entry name" value="tRNA_m1G_MTases_N"/>
</dbReference>
<evidence type="ECO:0000256" key="3">
    <source>
        <dbReference type="SAM" id="MobiDB-lite"/>
    </source>
</evidence>
<evidence type="ECO:0000256" key="2">
    <source>
        <dbReference type="ARBA" id="ARBA00022679"/>
    </source>
</evidence>
<feature type="compositionally biased region" description="Acidic residues" evidence="3">
    <location>
        <begin position="337"/>
        <end position="349"/>
    </location>
</feature>